<evidence type="ECO:0000313" key="1">
    <source>
        <dbReference type="EMBL" id="WFN95534.1"/>
    </source>
</evidence>
<dbReference type="Proteomes" id="UP001222680">
    <property type="component" value="Chromosome"/>
</dbReference>
<proteinExistence type="predicted"/>
<dbReference type="InterPro" id="IPR058979">
    <property type="entry name" value="LysC-like"/>
</dbReference>
<evidence type="ECO:0000313" key="2">
    <source>
        <dbReference type="Proteomes" id="UP001222680"/>
    </source>
</evidence>
<organism evidence="1 2">
    <name type="scientific">Edwardsiella ictaluri</name>
    <dbReference type="NCBI Taxonomy" id="67780"/>
    <lineage>
        <taxon>Bacteria</taxon>
        <taxon>Pseudomonadati</taxon>
        <taxon>Pseudomonadota</taxon>
        <taxon>Gammaproteobacteria</taxon>
        <taxon>Enterobacterales</taxon>
        <taxon>Hafniaceae</taxon>
        <taxon>Edwardsiella</taxon>
    </lineage>
</organism>
<reference evidence="1 2" key="1">
    <citation type="submission" date="2022-02" db="EMBL/GenBank/DDBJ databases">
        <title>Phenotypic, genotypic and serological characterization of Edwardsiella ictaluri from catfish and ornamental fish species.</title>
        <authorList>
            <person name="Rose D."/>
            <person name="Tekedar H.C."/>
            <person name="Waldbieser G.C."/>
            <person name="Aarattuthodi S."/>
            <person name="Griffin M.J."/>
        </authorList>
    </citation>
    <scope>NUCLEOTIDE SEQUENCE [LARGE SCALE GENOMIC DNA]</scope>
    <source>
        <strain evidence="1 2">13 TAL-140 K3</strain>
    </source>
</reference>
<name>A0ABY8GDF2_EDWIC</name>
<protein>
    <recommendedName>
        <fullName evidence="3">Peptidase</fullName>
    </recommendedName>
</protein>
<sequence length="99" mass="10506">MRAMIALVGLCLLSLLSGCVSTRTVYVPAPVPRLSIELTADTPVPAVPDPLIWGASLDLNISLLSALGQCNADKAAIRRVELMRASPVAGDKNHIDNMR</sequence>
<accession>A0ABY8GDF2</accession>
<dbReference type="EMBL" id="CP092014">
    <property type="protein sequence ID" value="WFN95534.1"/>
    <property type="molecule type" value="Genomic_DNA"/>
</dbReference>
<dbReference type="RefSeq" id="WP_241772353.1">
    <property type="nucleotide sequence ID" value="NZ_CP113159.1"/>
</dbReference>
<dbReference type="PROSITE" id="PS51257">
    <property type="entry name" value="PROKAR_LIPOPROTEIN"/>
    <property type="match status" value="1"/>
</dbReference>
<evidence type="ECO:0008006" key="3">
    <source>
        <dbReference type="Google" id="ProtNLM"/>
    </source>
</evidence>
<dbReference type="Pfam" id="PF23793">
    <property type="entry name" value="LysC"/>
    <property type="match status" value="1"/>
</dbReference>
<keyword evidence="2" id="KW-1185">Reference proteome</keyword>
<gene>
    <name evidence="1" type="ORF">MAY91_11290</name>
</gene>